<dbReference type="eggNOG" id="ENOG5033ZMS">
    <property type="taxonomic scope" value="Bacteria"/>
</dbReference>
<reference evidence="3" key="1">
    <citation type="submission" date="2009-07" db="EMBL/GenBank/DDBJ databases">
        <title>Complete genome sequence of Rothia mucilaginosa DJ.</title>
        <authorList>
            <person name="Yamane K."/>
            <person name="Nambu T."/>
            <person name="Mashimo C."/>
            <person name="Sugimori C."/>
            <person name="Yamanaka T."/>
            <person name="Leung K."/>
            <person name="Fukushima H."/>
        </authorList>
    </citation>
    <scope>NUCLEOTIDE SEQUENCE [LARGE SCALE GENOMIC DNA]</scope>
    <source>
        <strain evidence="3">DY-18</strain>
    </source>
</reference>
<feature type="transmembrane region" description="Helical" evidence="1">
    <location>
        <begin position="514"/>
        <end position="535"/>
    </location>
</feature>
<evidence type="ECO:0000313" key="2">
    <source>
        <dbReference type="EMBL" id="BAI64448.1"/>
    </source>
</evidence>
<reference evidence="2 3" key="2">
    <citation type="journal article" date="2010" name="J Osaka Dent Univ">
        <title>Isolation and identification of Rothia mucilaginosa from persistent apical periodontitis lesions.</title>
        <authorList>
            <person name="Yamane K."/>
            <person name="Yoshida M."/>
            <person name="Fujihira T."/>
            <person name="Baba T."/>
            <person name="Tsuji N."/>
            <person name="Hayashi H."/>
            <person name="Sugimori C."/>
            <person name="Yamanaka T."/>
            <person name="Mashimo C."/>
            <person name="Nambu T."/>
            <person name="Kawai H."/>
            <person name="Fukushima H."/>
        </authorList>
    </citation>
    <scope>NUCLEOTIDE SEQUENCE [LARGE SCALE GENOMIC DNA]</scope>
    <source>
        <strain evidence="2 3">DY-18</strain>
    </source>
</reference>
<gene>
    <name evidence="2" type="ordered locus">RMDY18_06160</name>
</gene>
<dbReference type="AlphaFoldDB" id="D2NS22"/>
<reference evidence="2 3" key="3">
    <citation type="journal article" date="2010" name="Sequencing">
        <title>Complete Genome Sequence of Rothia mucilaginosa DY-18: A Clinical Isolate with Dense Meshwork-Like Structures from a Persistent Apical Periodontitis Lesion.</title>
        <authorList>
            <person name="Yamane K."/>
            <person name="Nambu T."/>
            <person name="Yamanaka T."/>
            <person name="Mashimo C."/>
            <person name="Sugimori C."/>
            <person name="Leung K.-P."/>
            <person name="Fukushima H."/>
        </authorList>
    </citation>
    <scope>NUCLEOTIDE SEQUENCE [LARGE SCALE GENOMIC DNA]</scope>
    <source>
        <strain evidence="2 3">DY-18</strain>
    </source>
</reference>
<evidence type="ECO:0000313" key="3">
    <source>
        <dbReference type="Proteomes" id="UP000001883"/>
    </source>
</evidence>
<name>D2NS22_ROTMD</name>
<dbReference type="AntiFam" id="ANF00216">
    <property type="entry name" value="Shadow ORF (opposite pepPI)"/>
</dbReference>
<sequence length="568" mass="59709">MRGFRYEHTTGTNRCWWREESGLLRQLRHPLLNALNGAGQCSRQVHVAVLGAEHVVLKADTDTAVLLGNRQVLVLEVQGRLNGEDHARLQLSPHVQFSLRLRAVVHVQAQVVAGAVRHPAAVLTALNGERNISGNRQQAPLFQTVRQNVHGCLVNLVELGTRLSHSECGVSGIQHSVVDLRLNLGELTVHGEGAGHVSSVQGIVLNTCVQQQQLAVIDGAVVTNPVQDSCVVTARCDGVVAQVVTVGTCHGEERSLNDALTAVVLLSLRQCTNDLFEALDGHVNGTLQVLNLDSVLNQASLGESHSQLGVQLVSLLQLHAGVVAGGVNQRVNSRVNVADQADVHAAQALVTGVLGDSNLKLGQVAGTQTEALGEFLQGGAGTNPELAVACIRVELGGVAASQRAEVQGDLVVGAVVAGTLFDGLEDQHGVRLVVDAQAGLVRKRRVGAEAVVAVVGADLQRACRQDEALAGECLGNLGAALSCVVCYGLAGVAVIFGLGPVLSNEFGERRRLRGAAVVVLLSFGALLIVLSHGLIISPSIQVGRCFSAFDHKRGHGRAEYIFNLRPGA</sequence>
<dbReference type="KEGG" id="rmu:RMDY18_06160"/>
<keyword evidence="1" id="KW-1133">Transmembrane helix</keyword>
<keyword evidence="1" id="KW-0812">Transmembrane</keyword>
<keyword evidence="3" id="KW-1185">Reference proteome</keyword>
<dbReference type="Proteomes" id="UP000001883">
    <property type="component" value="Chromosome"/>
</dbReference>
<protein>
    <submittedName>
        <fullName evidence="2">DsRNA-specific ribonuclease</fullName>
    </submittedName>
</protein>
<proteinExistence type="predicted"/>
<dbReference type="HOGENOM" id="CLU_479721_0_0_11"/>
<dbReference type="EMBL" id="AP011540">
    <property type="protein sequence ID" value="BAI64448.1"/>
    <property type="molecule type" value="Genomic_DNA"/>
</dbReference>
<evidence type="ECO:0000256" key="1">
    <source>
        <dbReference type="SAM" id="Phobius"/>
    </source>
</evidence>
<feature type="transmembrane region" description="Helical" evidence="1">
    <location>
        <begin position="477"/>
        <end position="502"/>
    </location>
</feature>
<organism evidence="2 3">
    <name type="scientific">Rothia mucilaginosa (strain DY-18)</name>
    <name type="common">Stomatococcus mucilaginosus</name>
    <dbReference type="NCBI Taxonomy" id="680646"/>
    <lineage>
        <taxon>Bacteria</taxon>
        <taxon>Bacillati</taxon>
        <taxon>Actinomycetota</taxon>
        <taxon>Actinomycetes</taxon>
        <taxon>Micrococcales</taxon>
        <taxon>Micrococcaceae</taxon>
        <taxon>Rothia</taxon>
    </lineage>
</organism>
<keyword evidence="1" id="KW-0472">Membrane</keyword>
<accession>D2NS22</accession>